<evidence type="ECO:0000313" key="3">
    <source>
        <dbReference type="Proteomes" id="UP000002508"/>
    </source>
</evidence>
<organism evidence="2 3">
    <name type="scientific">Chloroflexus aggregans (strain MD-66 / DSM 9485)</name>
    <dbReference type="NCBI Taxonomy" id="326427"/>
    <lineage>
        <taxon>Bacteria</taxon>
        <taxon>Bacillati</taxon>
        <taxon>Chloroflexota</taxon>
        <taxon>Chloroflexia</taxon>
        <taxon>Chloroflexales</taxon>
        <taxon>Chloroflexineae</taxon>
        <taxon>Chloroflexaceae</taxon>
        <taxon>Chloroflexus</taxon>
    </lineage>
</organism>
<dbReference type="OrthoDB" id="266253at2"/>
<sequence>MSNAEQSPCGCDERASLPSPHTNPPGQPALRYRLGTHRSFLRRMTARLSQQTTSTGQRPLAALATRDVADPSLALLDAAATLADVLTFYQERIANEGFLRTATERFSVLQLARAIGYELKPGVAAAVYLAFILDDTPVSPAQTVIPAGTQVQSIPAKQGELPQTFETSTEFVARKAWNALRPRPTRPQDLSKGTRTIYLAGVETRLQVGDYLLLVGAERERDPGNERWDLRRVLSVTVYPDAAGGYTVVTGEPGLGSNRPSMLPAAQPQTFAFRRSARWFGFNAPDWRLMPESVRRSYGGTANEWPGFAINGSQPQIDLDAIYPKIVPGSWVALLAPDYTELYRVTRNTTVGVADFGLSGQVTRLTIDTNENLRRFQRRETVVLAESEPLPLAEEPIPDPVTGNRIEVAGVVRDLVKGQPLIVNGKVNERDEQPTSVVVFVEAVDHHPGFTTIVLRDQGLGALQLIRSTTVIFANVVAATHGETVPLTPIGSGDASQSHQRFKLKKAPLTYVSASTPSGAASTLTVRVNGVTWHETSSLYLAGPHDEQYIVRLNDDHSATVQFGDGVHGARLPTGAENVTATYRFGIGQAGEVGAGAIALLKTRPPGVRSVINPLPASGAADPETLESARANTPQTVLTLDRIVSLQDFTDFAATFAGIGKAQASAFRRGEQLVVHLTLASASGKPIAPSDPLFTNLRNAIDAVRDPSVLVELASFIPLTFRLKATVRYNRRYLATEVIAALEQKLHATFSFTRRNFAQPVTAAEVIAAMQSVVGVIAIDLDQLAYAGGRSGSHPALLTALPARQVGNVIAPAELLLLDPNGVELVMLAVSAP</sequence>
<protein>
    <submittedName>
        <fullName evidence="2">Uncharacterized protein</fullName>
    </submittedName>
</protein>
<dbReference type="AlphaFoldDB" id="B8G9A3"/>
<dbReference type="RefSeq" id="WP_015940252.1">
    <property type="nucleotide sequence ID" value="NC_011831.1"/>
</dbReference>
<gene>
    <name evidence="2" type="ordered locus">Cagg_1489</name>
</gene>
<accession>B8G9A3</accession>
<dbReference type="Proteomes" id="UP000002508">
    <property type="component" value="Chromosome"/>
</dbReference>
<reference evidence="2" key="1">
    <citation type="submission" date="2008-12" db="EMBL/GenBank/DDBJ databases">
        <title>Complete sequence of Chloroflexus aggregans DSM 9485.</title>
        <authorList>
            <consortium name="US DOE Joint Genome Institute"/>
            <person name="Lucas S."/>
            <person name="Copeland A."/>
            <person name="Lapidus A."/>
            <person name="Glavina del Rio T."/>
            <person name="Dalin E."/>
            <person name="Tice H."/>
            <person name="Pitluck S."/>
            <person name="Foster B."/>
            <person name="Larimer F."/>
            <person name="Land M."/>
            <person name="Hauser L."/>
            <person name="Kyrpides N."/>
            <person name="Mikhailova N."/>
            <person name="Bryant D."/>
            <person name="Richardson P."/>
        </authorList>
    </citation>
    <scope>NUCLEOTIDE SEQUENCE</scope>
    <source>
        <strain evidence="2">DSM 9485</strain>
    </source>
</reference>
<dbReference type="eggNOG" id="COG3299">
    <property type="taxonomic scope" value="Bacteria"/>
</dbReference>
<name>B8G9A3_CHLAD</name>
<keyword evidence="3" id="KW-1185">Reference proteome</keyword>
<evidence type="ECO:0000313" key="2">
    <source>
        <dbReference type="EMBL" id="ACL24393.1"/>
    </source>
</evidence>
<proteinExistence type="predicted"/>
<evidence type="ECO:0000256" key="1">
    <source>
        <dbReference type="SAM" id="MobiDB-lite"/>
    </source>
</evidence>
<dbReference type="InterPro" id="IPR011749">
    <property type="entry name" value="CHP02243"/>
</dbReference>
<dbReference type="EMBL" id="CP001337">
    <property type="protein sequence ID" value="ACL24393.1"/>
    <property type="molecule type" value="Genomic_DNA"/>
</dbReference>
<dbReference type="HOGENOM" id="CLU_003211_0_0_0"/>
<dbReference type="NCBIfam" id="TIGR02243">
    <property type="entry name" value="putative baseplate assembly protein"/>
    <property type="match status" value="1"/>
</dbReference>
<feature type="region of interest" description="Disordered" evidence="1">
    <location>
        <begin position="1"/>
        <end position="31"/>
    </location>
</feature>
<dbReference type="KEGG" id="cag:Cagg_1489"/>
<dbReference type="STRING" id="326427.Cagg_1489"/>